<accession>A0A0C3RDA6</accession>
<dbReference type="EMBL" id="JPIU01000050">
    <property type="protein sequence ID" value="KIO42714.1"/>
    <property type="molecule type" value="Genomic_DNA"/>
</dbReference>
<dbReference type="RefSeq" id="WP_041502547.1">
    <property type="nucleotide sequence ID" value="NZ_JPIT01000009.1"/>
</dbReference>
<dbReference type="InterPro" id="IPR017853">
    <property type="entry name" value="GH"/>
</dbReference>
<evidence type="ECO:0000259" key="2">
    <source>
        <dbReference type="Pfam" id="PF02638"/>
    </source>
</evidence>
<reference evidence="4 5" key="2">
    <citation type="submission" date="2014-07" db="EMBL/GenBank/DDBJ databases">
        <title>Porphyromonadaceae bacterium OUH 334697 = ATCC BAA-2682 = DSM 28341 draft genome.</title>
        <authorList>
            <person name="Sydenham T.V."/>
            <person name="Hasman H."/>
            <person name="Justesen U.S."/>
        </authorList>
    </citation>
    <scope>NUCLEOTIDE SEQUENCE [LARGE SCALE GENOMIC DNA]</scope>
    <source>
        <strain evidence="4 5">OUH 334697</strain>
    </source>
</reference>
<gene>
    <name evidence="3" type="ORF">BA92_14270</name>
    <name evidence="4" type="ORF">IE90_03630</name>
</gene>
<dbReference type="SUPFAM" id="SSF51445">
    <property type="entry name" value="(Trans)glycosidases"/>
    <property type="match status" value="1"/>
</dbReference>
<dbReference type="InterPro" id="IPR052177">
    <property type="entry name" value="Divisome_Glycosyl_Hydrolase"/>
</dbReference>
<evidence type="ECO:0000313" key="4">
    <source>
        <dbReference type="EMBL" id="KIO46461.1"/>
    </source>
</evidence>
<dbReference type="PANTHER" id="PTHR43405">
    <property type="entry name" value="GLYCOSYL HYDROLASE DIGH"/>
    <property type="match status" value="1"/>
</dbReference>
<keyword evidence="1" id="KW-0732">Signal</keyword>
<organism evidence="3 6">
    <name type="scientific">Sanguibacteroides justesenii</name>
    <dbReference type="NCBI Taxonomy" id="1547597"/>
    <lineage>
        <taxon>Bacteria</taxon>
        <taxon>Pseudomonadati</taxon>
        <taxon>Bacteroidota</taxon>
        <taxon>Bacteroidia</taxon>
        <taxon>Bacteroidales</taxon>
        <taxon>Porphyromonadaceae</taxon>
        <taxon>Sanguibacteroides</taxon>
    </lineage>
</organism>
<name>A0A0C3RDA6_9PORP</name>
<dbReference type="OrthoDB" id="9773203at2"/>
<dbReference type="Pfam" id="PF02638">
    <property type="entry name" value="GHL10"/>
    <property type="match status" value="1"/>
</dbReference>
<protein>
    <recommendedName>
        <fullName evidence="2">Glycosyl hydrolase-like 10 domain-containing protein</fullName>
    </recommendedName>
</protein>
<evidence type="ECO:0000313" key="3">
    <source>
        <dbReference type="EMBL" id="KIO42714.1"/>
    </source>
</evidence>
<proteinExistence type="predicted"/>
<dbReference type="PANTHER" id="PTHR43405:SF1">
    <property type="entry name" value="GLYCOSYL HYDROLASE DIGH"/>
    <property type="match status" value="1"/>
</dbReference>
<evidence type="ECO:0000313" key="6">
    <source>
        <dbReference type="Proteomes" id="UP000031980"/>
    </source>
</evidence>
<comment type="caution">
    <text evidence="3">The sequence shown here is derived from an EMBL/GenBank/DDBJ whole genome shotgun (WGS) entry which is preliminary data.</text>
</comment>
<reference evidence="3 6" key="1">
    <citation type="submission" date="2014-07" db="EMBL/GenBank/DDBJ databases">
        <title>Porphyromonadaceae bacterium OUH 308042 = ATCC BAA-2681 = DSM 28342 draft genome.</title>
        <authorList>
            <person name="Sydenham T.V."/>
            <person name="Hasman H."/>
            <person name="Justensen U.S."/>
        </authorList>
    </citation>
    <scope>NUCLEOTIDE SEQUENCE [LARGE SCALE GENOMIC DNA]</scope>
    <source>
        <strain evidence="3 6">OUH 308042</strain>
    </source>
</reference>
<dbReference type="EMBL" id="JPIT01000009">
    <property type="protein sequence ID" value="KIO46461.1"/>
    <property type="molecule type" value="Genomic_DNA"/>
</dbReference>
<dbReference type="Proteomes" id="UP000031980">
    <property type="component" value="Unassembled WGS sequence"/>
</dbReference>
<keyword evidence="6" id="KW-1185">Reference proteome</keyword>
<feature type="domain" description="Glycosyl hydrolase-like 10" evidence="2">
    <location>
        <begin position="26"/>
        <end position="333"/>
    </location>
</feature>
<dbReference type="Proteomes" id="UP000031937">
    <property type="component" value="Unassembled WGS sequence"/>
</dbReference>
<evidence type="ECO:0000313" key="5">
    <source>
        <dbReference type="Proteomes" id="UP000031937"/>
    </source>
</evidence>
<evidence type="ECO:0000256" key="1">
    <source>
        <dbReference type="ARBA" id="ARBA00022729"/>
    </source>
</evidence>
<dbReference type="Gene3D" id="3.20.20.80">
    <property type="entry name" value="Glycosidases"/>
    <property type="match status" value="1"/>
</dbReference>
<sequence length="495" mass="58175">MKYVRLLIFTALVSICVGVSAQIKREFRGAWIQTVHQSEYSRMSIDEMKADFIRKLNLLQKCGFNAIIFQIRPEADAWYPSELEPWSRFCTGVQGKAPEPFFDPTAFLIKECHKRNMEFHAWLNPFRASTSGNTTFAESHVYHQHPEWFVTYNKQTLFDPGIPACRKFICEVVKDIVQRYDIDAIHMDDYFYPYPVNGLPFPDENSFQTYGIPKGYAPENKDDWRRENVNRLIQALKHTIASTKPWVRFGISPFGIYRNKKNTPDGSGSNTNGLQNYDNLYADITLWVKKKWIDYNIPQIYWEIGHPAADYITLARWWDKHAHNVHLYIGQDVARSMKAGDLTRKMEIEHSLPHVKGHCFWPANEILWNNNGIADSLQQNYHHYPALIPAYTHMYNHRPKKICNLKAEKNAQGYTLKWKVKGERENPQDAQYFVIYRFKRGEKIDLDDPSKIMAFTRYTECYLPMNAKDMKYRFVITSVDRFHNESKGKKITLKH</sequence>
<dbReference type="AlphaFoldDB" id="A0A0C3RDA6"/>
<dbReference type="InterPro" id="IPR003790">
    <property type="entry name" value="GHL10"/>
</dbReference>